<protein>
    <recommendedName>
        <fullName evidence="4">PH domain-containing protein</fullName>
    </recommendedName>
</protein>
<keyword evidence="1" id="KW-0812">Transmembrane</keyword>
<dbReference type="InterPro" id="IPR048136">
    <property type="entry name" value="STM3941-like"/>
</dbReference>
<dbReference type="OrthoDB" id="6028159at2"/>
<dbReference type="Proteomes" id="UP000293331">
    <property type="component" value="Unassembled WGS sequence"/>
</dbReference>
<accession>A0A4Q5LNL6</accession>
<name>A0A4Q5LNL6_9SPHI</name>
<keyword evidence="3" id="KW-1185">Reference proteome</keyword>
<feature type="transmembrane region" description="Helical" evidence="1">
    <location>
        <begin position="49"/>
        <end position="69"/>
    </location>
</feature>
<feature type="transmembrane region" description="Helical" evidence="1">
    <location>
        <begin position="20"/>
        <end position="37"/>
    </location>
</feature>
<evidence type="ECO:0000313" key="3">
    <source>
        <dbReference type="Proteomes" id="UP000293331"/>
    </source>
</evidence>
<keyword evidence="1" id="KW-0472">Membrane</keyword>
<dbReference type="NCBIfam" id="NF041635">
    <property type="entry name" value="STM3941_fam"/>
    <property type="match status" value="1"/>
</dbReference>
<evidence type="ECO:0008006" key="4">
    <source>
        <dbReference type="Google" id="ProtNLM"/>
    </source>
</evidence>
<reference evidence="2 3" key="1">
    <citation type="submission" date="2019-02" db="EMBL/GenBank/DDBJ databases">
        <title>Bacterial novel species Mucilaginibacter sp. 17JY9-4 isolated from soil.</title>
        <authorList>
            <person name="Jung H.-Y."/>
        </authorList>
    </citation>
    <scope>NUCLEOTIDE SEQUENCE [LARGE SCALE GENOMIC DNA]</scope>
    <source>
        <strain evidence="2 3">17JY9-4</strain>
    </source>
</reference>
<gene>
    <name evidence="2" type="ORF">EWM62_09260</name>
</gene>
<evidence type="ECO:0000256" key="1">
    <source>
        <dbReference type="SAM" id="Phobius"/>
    </source>
</evidence>
<dbReference type="AlphaFoldDB" id="A0A4Q5LNL6"/>
<organism evidence="2 3">
    <name type="scientific">Mucilaginibacter terrigena</name>
    <dbReference type="NCBI Taxonomy" id="2492395"/>
    <lineage>
        <taxon>Bacteria</taxon>
        <taxon>Pseudomonadati</taxon>
        <taxon>Bacteroidota</taxon>
        <taxon>Sphingobacteriia</taxon>
        <taxon>Sphingobacteriales</taxon>
        <taxon>Sphingobacteriaceae</taxon>
        <taxon>Mucilaginibacter</taxon>
    </lineage>
</organism>
<dbReference type="EMBL" id="SEWG01000003">
    <property type="protein sequence ID" value="RYU90819.1"/>
    <property type="molecule type" value="Genomic_DNA"/>
</dbReference>
<dbReference type="RefSeq" id="WP_129876369.1">
    <property type="nucleotide sequence ID" value="NZ_SEWG01000003.1"/>
</dbReference>
<comment type="caution">
    <text evidence="2">The sequence shown here is derived from an EMBL/GenBank/DDBJ whole genome shotgun (WGS) entry which is preliminary data.</text>
</comment>
<evidence type="ECO:0000313" key="2">
    <source>
        <dbReference type="EMBL" id="RYU90819.1"/>
    </source>
</evidence>
<sequence length="176" mass="19424">MQPTNPLDVTEIPLSKTKMTLALAGSALFVAAGVWFVSNPYQFHRNHILIMAIGIAAIVVFGVVALYIVNKLFDTQAGFVIDNDGFTDNSSMLSVGFVPWEDVLGLNVVDVNRQKIIVVVVNDADGYIRRQPNALSRRIASLNNRMYGSPVAVSANSLRISFDELYKLIQEKRPNL</sequence>
<keyword evidence="1" id="KW-1133">Transmembrane helix</keyword>
<proteinExistence type="predicted"/>